<feature type="domain" description="SUI1" evidence="2">
    <location>
        <begin position="112"/>
        <end position="212"/>
    </location>
</feature>
<sequence>MTTRGINRVMSHAIGDYTTVKKEEDDAVAGVSTPAAASGGAGGASDGDASDRASAAAAGIERGDGWTVVLGRPDVDVFSAEELLSGAFGDVGAHDAASLPVHLFEERVHISSRQQGRRMLTTVSGLRCSVAAAKRVAKHLKRMLATSVKVQTDKEAETSRVGRKDRKNKDGNKKADKKARKPATDGAAADTVVMVVQGDFRDEVKEALCEAGLCSEENVRFHGVGRQR</sequence>
<evidence type="ECO:0000313" key="3">
    <source>
        <dbReference type="EMBL" id="CAD8910246.1"/>
    </source>
</evidence>
<dbReference type="EMBL" id="HBFS01005105">
    <property type="protein sequence ID" value="CAD8910246.1"/>
    <property type="molecule type" value="Transcribed_RNA"/>
</dbReference>
<dbReference type="SUPFAM" id="SSF55159">
    <property type="entry name" value="eIF1-like"/>
    <property type="match status" value="1"/>
</dbReference>
<dbReference type="GO" id="GO:0003743">
    <property type="term" value="F:translation initiation factor activity"/>
    <property type="evidence" value="ECO:0007669"/>
    <property type="project" value="InterPro"/>
</dbReference>
<dbReference type="InterPro" id="IPR036877">
    <property type="entry name" value="SUI1_dom_sf"/>
</dbReference>
<feature type="compositionally biased region" description="Basic and acidic residues" evidence="1">
    <location>
        <begin position="151"/>
        <end position="174"/>
    </location>
</feature>
<gene>
    <name evidence="3" type="ORF">BSP0115_LOCUS3450</name>
</gene>
<evidence type="ECO:0000259" key="2">
    <source>
        <dbReference type="PROSITE" id="PS50296"/>
    </source>
</evidence>
<dbReference type="Gene3D" id="3.30.780.10">
    <property type="entry name" value="SUI1-like domain"/>
    <property type="match status" value="1"/>
</dbReference>
<name>A0A7S1C5L7_9STRA</name>
<dbReference type="Pfam" id="PF01253">
    <property type="entry name" value="SUI1"/>
    <property type="match status" value="1"/>
</dbReference>
<dbReference type="AlphaFoldDB" id="A0A7S1C5L7"/>
<feature type="region of interest" description="Disordered" evidence="1">
    <location>
        <begin position="28"/>
        <end position="56"/>
    </location>
</feature>
<dbReference type="InterPro" id="IPR001950">
    <property type="entry name" value="SUI1"/>
</dbReference>
<organism evidence="3">
    <name type="scientific">Bicosoecida sp. CB-2014</name>
    <dbReference type="NCBI Taxonomy" id="1486930"/>
    <lineage>
        <taxon>Eukaryota</taxon>
        <taxon>Sar</taxon>
        <taxon>Stramenopiles</taxon>
        <taxon>Bigyra</taxon>
        <taxon>Opalozoa</taxon>
        <taxon>Bicosoecida</taxon>
    </lineage>
</organism>
<accession>A0A7S1C5L7</accession>
<protein>
    <recommendedName>
        <fullName evidence="2">SUI1 domain-containing protein</fullName>
    </recommendedName>
</protein>
<feature type="compositionally biased region" description="Low complexity" evidence="1">
    <location>
        <begin position="28"/>
        <end position="38"/>
    </location>
</feature>
<proteinExistence type="predicted"/>
<evidence type="ECO:0000256" key="1">
    <source>
        <dbReference type="SAM" id="MobiDB-lite"/>
    </source>
</evidence>
<dbReference type="PROSITE" id="PS50296">
    <property type="entry name" value="SUI1"/>
    <property type="match status" value="1"/>
</dbReference>
<reference evidence="3" key="1">
    <citation type="submission" date="2021-01" db="EMBL/GenBank/DDBJ databases">
        <authorList>
            <person name="Corre E."/>
            <person name="Pelletier E."/>
            <person name="Niang G."/>
            <person name="Scheremetjew M."/>
            <person name="Finn R."/>
            <person name="Kale V."/>
            <person name="Holt S."/>
            <person name="Cochrane G."/>
            <person name="Meng A."/>
            <person name="Brown T."/>
            <person name="Cohen L."/>
        </authorList>
    </citation>
    <scope>NUCLEOTIDE SEQUENCE</scope>
    <source>
        <strain evidence="3">Ms1</strain>
    </source>
</reference>
<feature type="region of interest" description="Disordered" evidence="1">
    <location>
        <begin position="151"/>
        <end position="188"/>
    </location>
</feature>